<protein>
    <submittedName>
        <fullName evidence="1">Uncharacterized protein</fullName>
    </submittedName>
</protein>
<reference evidence="1 2" key="1">
    <citation type="journal article" date="2018" name="Mol. Biol. Evol.">
        <title>Broad Genomic Sampling Reveals a Smut Pathogenic Ancestry of the Fungal Clade Ustilaginomycotina.</title>
        <authorList>
            <person name="Kijpornyongpan T."/>
            <person name="Mondo S.J."/>
            <person name="Barry K."/>
            <person name="Sandor L."/>
            <person name="Lee J."/>
            <person name="Lipzen A."/>
            <person name="Pangilinan J."/>
            <person name="LaButti K."/>
            <person name="Hainaut M."/>
            <person name="Henrissat B."/>
            <person name="Grigoriev I.V."/>
            <person name="Spatafora J.W."/>
            <person name="Aime M.C."/>
        </authorList>
    </citation>
    <scope>NUCLEOTIDE SEQUENCE [LARGE SCALE GENOMIC DNA]</scope>
    <source>
        <strain evidence="1 2">SA 807</strain>
    </source>
</reference>
<dbReference type="Proteomes" id="UP000245626">
    <property type="component" value="Unassembled WGS sequence"/>
</dbReference>
<organism evidence="1 2">
    <name type="scientific">Violaceomyces palustris</name>
    <dbReference type="NCBI Taxonomy" id="1673888"/>
    <lineage>
        <taxon>Eukaryota</taxon>
        <taxon>Fungi</taxon>
        <taxon>Dikarya</taxon>
        <taxon>Basidiomycota</taxon>
        <taxon>Ustilaginomycotina</taxon>
        <taxon>Ustilaginomycetes</taxon>
        <taxon>Violaceomycetales</taxon>
        <taxon>Violaceomycetaceae</taxon>
        <taxon>Violaceomyces</taxon>
    </lineage>
</organism>
<evidence type="ECO:0000313" key="2">
    <source>
        <dbReference type="Proteomes" id="UP000245626"/>
    </source>
</evidence>
<proteinExistence type="predicted"/>
<accession>A0ACD0NT81</accession>
<name>A0ACD0NT81_9BASI</name>
<keyword evidence="2" id="KW-1185">Reference proteome</keyword>
<evidence type="ECO:0000313" key="1">
    <source>
        <dbReference type="EMBL" id="PWN49018.1"/>
    </source>
</evidence>
<sequence length="180" mass="20434">MAFPPSRRVRMARPSRWRLDLSLLLLPVLMKWNMYHESVGLFTFRSGNDTVEHSACPPPQSLSFLIARATRLHMLQCAELESGRKLQVEAVRYQRASSIKTHSNGKMTVIRTRLPPPGKCLCLSAVMVWTRRLAPGCRSTSCPHHRSPPPVAASGRPRRTPCVRASPNVFLQDVDPVRWW</sequence>
<gene>
    <name evidence="1" type="ORF">IE53DRAFT_167402</name>
</gene>
<dbReference type="EMBL" id="KZ820109">
    <property type="protein sequence ID" value="PWN49018.1"/>
    <property type="molecule type" value="Genomic_DNA"/>
</dbReference>